<feature type="domain" description="Methyltransferase" evidence="1">
    <location>
        <begin position="39"/>
        <end position="132"/>
    </location>
</feature>
<sequence length="247" mass="26892">MPVDDAFARTDLARLYDVLNPAGPDTDFYLRLVAGHSSILDIGCGTGLLTRLYAEAGHNVTGVEPAEGMLTVAQQNDADSLVEWVAATAADFVSDKRFDLVVMTGHVFQVFLDGAETLAALENICRHLKPGGRLAFDSRNPLVRTFADWTEEKTRRRIAVGDVGDVDVHHQLLAVDDERVTFESVFDFIGTARRETSDSTLRFPSQETISTLLADAGFADVTWLGDWDGSAFAADSREIIVIARSAG</sequence>
<dbReference type="GO" id="GO:0008168">
    <property type="term" value="F:methyltransferase activity"/>
    <property type="evidence" value="ECO:0007669"/>
    <property type="project" value="UniProtKB-KW"/>
</dbReference>
<dbReference type="InterPro" id="IPR029063">
    <property type="entry name" value="SAM-dependent_MTases_sf"/>
</dbReference>
<keyword evidence="2" id="KW-0489">Methyltransferase</keyword>
<comment type="caution">
    <text evidence="2">The sequence shown here is derived from an EMBL/GenBank/DDBJ whole genome shotgun (WGS) entry which is preliminary data.</text>
</comment>
<dbReference type="PANTHER" id="PTHR42912">
    <property type="entry name" value="METHYLTRANSFERASE"/>
    <property type="match status" value="1"/>
</dbReference>
<dbReference type="InterPro" id="IPR050508">
    <property type="entry name" value="Methyltransf_Superfamily"/>
</dbReference>
<evidence type="ECO:0000259" key="1">
    <source>
        <dbReference type="Pfam" id="PF13649"/>
    </source>
</evidence>
<dbReference type="SUPFAM" id="SSF53335">
    <property type="entry name" value="S-adenosyl-L-methionine-dependent methyltransferases"/>
    <property type="match status" value="1"/>
</dbReference>
<dbReference type="GO" id="GO:0032259">
    <property type="term" value="P:methylation"/>
    <property type="evidence" value="ECO:0007669"/>
    <property type="project" value="UniProtKB-KW"/>
</dbReference>
<accession>A0A6A8A292</accession>
<keyword evidence="2" id="KW-0808">Transferase</keyword>
<dbReference type="Gene3D" id="3.40.50.150">
    <property type="entry name" value="Vaccinia Virus protein VP39"/>
    <property type="match status" value="1"/>
</dbReference>
<name>A0A6A8A292_9HYPH</name>
<protein>
    <submittedName>
        <fullName evidence="2">Methyltransferase domain-containing protein</fullName>
    </submittedName>
</protein>
<dbReference type="Pfam" id="PF13649">
    <property type="entry name" value="Methyltransf_25"/>
    <property type="match status" value="1"/>
</dbReference>
<dbReference type="RefSeq" id="WP_153352292.1">
    <property type="nucleotide sequence ID" value="NZ_JAYKOO010000003.1"/>
</dbReference>
<reference evidence="2 3" key="1">
    <citation type="submission" date="2019-11" db="EMBL/GenBank/DDBJ databases">
        <title>Genome analysis of Rhizobacterium cereale a novel genus and species isolated from maize roots in North Spain.</title>
        <authorList>
            <person name="Menendez E."/>
            <person name="Flores-Felix J.D."/>
            <person name="Ramirez-Bahena M.-H."/>
            <person name="Igual J.M."/>
            <person name="Garcia-Fraile P."/>
            <person name="Peix A."/>
            <person name="Velazquez E."/>
        </authorList>
    </citation>
    <scope>NUCLEOTIDE SEQUENCE [LARGE SCALE GENOMIC DNA]</scope>
    <source>
        <strain evidence="2 3">RZME27</strain>
    </source>
</reference>
<gene>
    <name evidence="2" type="ORF">GAO09_01500</name>
</gene>
<dbReference type="CDD" id="cd02440">
    <property type="entry name" value="AdoMet_MTases"/>
    <property type="match status" value="1"/>
</dbReference>
<dbReference type="InterPro" id="IPR041698">
    <property type="entry name" value="Methyltransf_25"/>
</dbReference>
<evidence type="ECO:0000313" key="2">
    <source>
        <dbReference type="EMBL" id="MQY44749.1"/>
    </source>
</evidence>
<dbReference type="Proteomes" id="UP000435138">
    <property type="component" value="Unassembled WGS sequence"/>
</dbReference>
<organism evidence="2 3">
    <name type="scientific">Endobacterium cereale</name>
    <dbReference type="NCBI Taxonomy" id="2663029"/>
    <lineage>
        <taxon>Bacteria</taxon>
        <taxon>Pseudomonadati</taxon>
        <taxon>Pseudomonadota</taxon>
        <taxon>Alphaproteobacteria</taxon>
        <taxon>Hyphomicrobiales</taxon>
        <taxon>Rhizobiaceae</taxon>
        <taxon>Endobacterium</taxon>
    </lineage>
</organism>
<evidence type="ECO:0000313" key="3">
    <source>
        <dbReference type="Proteomes" id="UP000435138"/>
    </source>
</evidence>
<dbReference type="EMBL" id="WIXI01000022">
    <property type="protein sequence ID" value="MQY44749.1"/>
    <property type="molecule type" value="Genomic_DNA"/>
</dbReference>
<dbReference type="AlphaFoldDB" id="A0A6A8A292"/>
<proteinExistence type="predicted"/>
<keyword evidence="3" id="KW-1185">Reference proteome</keyword>